<evidence type="ECO:0000259" key="1">
    <source>
        <dbReference type="Pfam" id="PF13966"/>
    </source>
</evidence>
<keyword evidence="3" id="KW-1185">Reference proteome</keyword>
<proteinExistence type="predicted"/>
<sequence>MFMLIFELPLPTLSVSDKCWALINSWSSRHLSQAGREVMIKSVLQSIGSYVMSIFLLPKILIAEIEKMLNSFWWGRGNSREVCIGYLENVSQCQKTLEEWVSKVYKRSIMLCLNWLRDGGSLVQPLSSPPMLDHLKKLENDGGYTVRSAYKLCVHIAGIKERHGVAGSWSQIWCAKIPLKVKTLLWRIARNCLPTRVRLAGRGINCPTTCAVCNEENEDNPGNTTTATMFLILQNPDLHQQDIFSVMLWSIWKRRNNQVWEQIAEMSQIVCDRASNLIMSWRNAQQIRNSADVTRTVSPITTWIKPVTG</sequence>
<evidence type="ECO:0000313" key="2">
    <source>
        <dbReference type="EMBL" id="MCH88259.1"/>
    </source>
</evidence>
<dbReference type="Proteomes" id="UP000265520">
    <property type="component" value="Unassembled WGS sequence"/>
</dbReference>
<protein>
    <submittedName>
        <fullName evidence="2">Pentatricopeptide repeat-containing protein</fullName>
    </submittedName>
</protein>
<dbReference type="AlphaFoldDB" id="A0A392MMS9"/>
<name>A0A392MMS9_9FABA</name>
<organism evidence="2 3">
    <name type="scientific">Trifolium medium</name>
    <dbReference type="NCBI Taxonomy" id="97028"/>
    <lineage>
        <taxon>Eukaryota</taxon>
        <taxon>Viridiplantae</taxon>
        <taxon>Streptophyta</taxon>
        <taxon>Embryophyta</taxon>
        <taxon>Tracheophyta</taxon>
        <taxon>Spermatophyta</taxon>
        <taxon>Magnoliopsida</taxon>
        <taxon>eudicotyledons</taxon>
        <taxon>Gunneridae</taxon>
        <taxon>Pentapetalae</taxon>
        <taxon>rosids</taxon>
        <taxon>fabids</taxon>
        <taxon>Fabales</taxon>
        <taxon>Fabaceae</taxon>
        <taxon>Papilionoideae</taxon>
        <taxon>50 kb inversion clade</taxon>
        <taxon>NPAAA clade</taxon>
        <taxon>Hologalegina</taxon>
        <taxon>IRL clade</taxon>
        <taxon>Trifolieae</taxon>
        <taxon>Trifolium</taxon>
    </lineage>
</organism>
<evidence type="ECO:0000313" key="3">
    <source>
        <dbReference type="Proteomes" id="UP000265520"/>
    </source>
</evidence>
<feature type="domain" description="Reverse transcriptase zinc-binding" evidence="1">
    <location>
        <begin position="144"/>
        <end position="219"/>
    </location>
</feature>
<comment type="caution">
    <text evidence="2">The sequence shown here is derived from an EMBL/GenBank/DDBJ whole genome shotgun (WGS) entry which is preliminary data.</text>
</comment>
<dbReference type="InterPro" id="IPR026960">
    <property type="entry name" value="RVT-Znf"/>
</dbReference>
<feature type="non-terminal residue" evidence="2">
    <location>
        <position position="309"/>
    </location>
</feature>
<dbReference type="Pfam" id="PF13966">
    <property type="entry name" value="zf-RVT"/>
    <property type="match status" value="1"/>
</dbReference>
<gene>
    <name evidence="2" type="ORF">A2U01_0009143</name>
</gene>
<reference evidence="2 3" key="1">
    <citation type="journal article" date="2018" name="Front. Plant Sci.">
        <title>Red Clover (Trifolium pratense) and Zigzag Clover (T. medium) - A Picture of Genomic Similarities and Differences.</title>
        <authorList>
            <person name="Dluhosova J."/>
            <person name="Istvanek J."/>
            <person name="Nedelnik J."/>
            <person name="Repkova J."/>
        </authorList>
    </citation>
    <scope>NUCLEOTIDE SEQUENCE [LARGE SCALE GENOMIC DNA]</scope>
    <source>
        <strain evidence="3">cv. 10/8</strain>
        <tissue evidence="2">Leaf</tissue>
    </source>
</reference>
<dbReference type="EMBL" id="LXQA010013823">
    <property type="protein sequence ID" value="MCH88259.1"/>
    <property type="molecule type" value="Genomic_DNA"/>
</dbReference>
<accession>A0A392MMS9</accession>
<dbReference type="PANTHER" id="PTHR33116">
    <property type="entry name" value="REVERSE TRANSCRIPTASE ZINC-BINDING DOMAIN-CONTAINING PROTEIN-RELATED-RELATED"/>
    <property type="match status" value="1"/>
</dbReference>
<dbReference type="PANTHER" id="PTHR33116:SF86">
    <property type="entry name" value="REVERSE TRANSCRIPTASE DOMAIN-CONTAINING PROTEIN"/>
    <property type="match status" value="1"/>
</dbReference>